<evidence type="ECO:0000259" key="17">
    <source>
        <dbReference type="PROSITE" id="PS50268"/>
    </source>
</evidence>
<keyword evidence="2" id="KW-1003">Cell membrane</keyword>
<dbReference type="Pfam" id="PF00028">
    <property type="entry name" value="Cadherin"/>
    <property type="match status" value="2"/>
</dbReference>
<accession>A0A3Q0INM6</accession>
<dbReference type="KEGG" id="dci:103505064"/>
<organism evidence="18 19">
    <name type="scientific">Diaphorina citri</name>
    <name type="common">Asian citrus psyllid</name>
    <dbReference type="NCBI Taxonomy" id="121845"/>
    <lineage>
        <taxon>Eukaryota</taxon>
        <taxon>Metazoa</taxon>
        <taxon>Ecdysozoa</taxon>
        <taxon>Arthropoda</taxon>
        <taxon>Hexapoda</taxon>
        <taxon>Insecta</taxon>
        <taxon>Pterygota</taxon>
        <taxon>Neoptera</taxon>
        <taxon>Paraneoptera</taxon>
        <taxon>Hemiptera</taxon>
        <taxon>Sternorrhyncha</taxon>
        <taxon>Psylloidea</taxon>
        <taxon>Psyllidae</taxon>
        <taxon>Diaphorininae</taxon>
        <taxon>Diaphorina</taxon>
    </lineage>
</organism>
<evidence type="ECO:0000256" key="12">
    <source>
        <dbReference type="ARBA" id="ARBA00059331"/>
    </source>
</evidence>
<feature type="coiled-coil region" evidence="14">
    <location>
        <begin position="1145"/>
        <end position="1172"/>
    </location>
</feature>
<evidence type="ECO:0000313" key="19">
    <source>
        <dbReference type="RefSeq" id="XP_026676253.1"/>
    </source>
</evidence>
<feature type="compositionally biased region" description="Basic and acidic residues" evidence="15">
    <location>
        <begin position="1197"/>
        <end position="1223"/>
    </location>
</feature>
<dbReference type="PROSITE" id="PS50268">
    <property type="entry name" value="CADHERIN_2"/>
    <property type="match status" value="5"/>
</dbReference>
<dbReference type="SUPFAM" id="SSF49313">
    <property type="entry name" value="Cadherin-like"/>
    <property type="match status" value="5"/>
</dbReference>
<dbReference type="PANTHER" id="PTHR24026:SF96">
    <property type="entry name" value="CADHERIN-86C"/>
    <property type="match status" value="1"/>
</dbReference>
<evidence type="ECO:0000256" key="3">
    <source>
        <dbReference type="ARBA" id="ARBA00022692"/>
    </source>
</evidence>
<evidence type="ECO:0000256" key="9">
    <source>
        <dbReference type="ARBA" id="ARBA00022989"/>
    </source>
</evidence>
<protein>
    <submittedName>
        <fullName evidence="19">Cadherin-86C-like</fullName>
    </submittedName>
</protein>
<feature type="domain" description="Cadherin" evidence="17">
    <location>
        <begin position="14"/>
        <end position="109"/>
    </location>
</feature>
<sequence>MTVVGIKNAKVGTEVEYVVARRNLEARKLTELELWGSSAFEMRTKITTKESTTGIILLKEPLDFETRTLYKLDILATDILVEPGMDSRNIAGFEVVVVVDDVQDTPPIFINIQPVIQLAPNLTMNDVLTKITAIDGDKGHPRTIKYGLVSEGHPMTVFFTINELTGEIRLSKPYRELHTVASGQPVILMVLAEEERKDLNEPSPQSSTATIALVFDQAINTPPYFDTVQYITHLDENSPQGTALIFAESFHTQVTDDNMGKNGIFSLTLENNNGTFEIWPSVVERKAQFTIRVRNNKNLDYERTRTLSFVIVAKEISSDSSSNLLSSQAPVLVYINDVNDNPPVFTATLYTAKIPENATAGEKVVQVKATDVDTNLGGEILYTAILGYKNSSLELDAHTGDITIANGQQFDREEASEYKFQVEARDMQGLGLRTVVPLQLTILDVNDNAPIFVQTPFEFVLASDSRNFSERTFIKATDQDAEAPNNIVRYEIISGNYDNKFSLHPETGELRVVATSRSKRQTEPNIVTSLTVRAYDMGVPHKWSTTQVRIYPPDSAVRNIKFLVPHSQAQLERKQLEDILSEMSGGRVSVVNTRPHYEDYDRTLVNTQVKYNSDTFVDVDKVKNRLTSEDGNSNVAKYKEASSTSWFWWLLLLLLLLLLALLTALCCLLCPCCPYFAYCYRRNRKVHSAEQQTKISHFTRSISSGPKSVGVQAFEPQPLYVNDQQQQPEVYYLHPEGNVRNRDRVVFLSRQSPVRSFHSFGRSNRNYDAMLVEDVGDSKEYRVLDPSRLPQSKPHHMEEFDDEQQINQRQTVFMKEGNAEIMRLVTQAHKDQDDHGKHLIMQRFIEDQNKQYAGQQLHGDEWRRYDENISQENIRAEQGRSLDHDINEGQVARTSGVHGNQMESTIPVTQGEGEREGDDDVMRKLIELSKHTDGNGGLTMLQRDLLVTRFLVEEQRKLLNQAGDTQSLPGGTCAATQTDATKGTQTDDVHLKHLRPPKRQVKSDNDSDSDSEIYHRKKYRIRRYQIKTPILEETENCSEYSLRNRSSNKKSSMKLRYISPSMSSLYFYTQTDDSSSSSNNKTIYRTHSHPILRDIESDGTFPYIPPCIKSRLLARRRSQHEYQSEPSTSYKMREDKQQTPVQPRYMEWYKRKKEERERMKKMMEEEERMKLMGRQTRKTMKKEKRETVHFQKSQDSSSDRMVKTRNETVRFEDNRDDHSDSTMKLKKNQQLVEKKSVFTIAYDDVATERLKSSHETPPS</sequence>
<dbReference type="GO" id="GO:0005509">
    <property type="term" value="F:calcium ion binding"/>
    <property type="evidence" value="ECO:0007669"/>
    <property type="project" value="UniProtKB-UniRule"/>
</dbReference>
<keyword evidence="5" id="KW-0732">Signal</keyword>
<feature type="region of interest" description="Disordered" evidence="15">
    <location>
        <begin position="962"/>
        <end position="1012"/>
    </location>
</feature>
<comment type="function">
    <text evidence="12">Cadherins are calcium-dependent cell adhesion proteins. They preferentially interact with themselves in a homophilic manner in connecting cells.</text>
</comment>
<feature type="domain" description="Cadherin" evidence="17">
    <location>
        <begin position="226"/>
        <end position="345"/>
    </location>
</feature>
<reference evidence="19" key="1">
    <citation type="submission" date="2025-08" db="UniProtKB">
        <authorList>
            <consortium name="RefSeq"/>
        </authorList>
    </citation>
    <scope>IDENTIFICATION</scope>
</reference>
<evidence type="ECO:0000256" key="4">
    <source>
        <dbReference type="ARBA" id="ARBA00022723"/>
    </source>
</evidence>
<dbReference type="InterPro" id="IPR020894">
    <property type="entry name" value="Cadherin_CS"/>
</dbReference>
<dbReference type="CDD" id="cd11304">
    <property type="entry name" value="Cadherin_repeat"/>
    <property type="match status" value="5"/>
</dbReference>
<dbReference type="GeneID" id="103505064"/>
<evidence type="ECO:0000256" key="2">
    <source>
        <dbReference type="ARBA" id="ARBA00022475"/>
    </source>
</evidence>
<dbReference type="GO" id="GO:0007156">
    <property type="term" value="P:homophilic cell adhesion via plasma membrane adhesion molecules"/>
    <property type="evidence" value="ECO:0007669"/>
    <property type="project" value="InterPro"/>
</dbReference>
<dbReference type="PROSITE" id="PS00232">
    <property type="entry name" value="CADHERIN_1"/>
    <property type="match status" value="2"/>
</dbReference>
<feature type="domain" description="Cadherin" evidence="17">
    <location>
        <begin position="346"/>
        <end position="452"/>
    </location>
</feature>
<evidence type="ECO:0000256" key="1">
    <source>
        <dbReference type="ARBA" id="ARBA00004251"/>
    </source>
</evidence>
<dbReference type="PaxDb" id="121845-A0A3Q0INM6"/>
<gene>
    <name evidence="19" type="primary">LOC103505064</name>
</gene>
<keyword evidence="11" id="KW-0325">Glycoprotein</keyword>
<name>A0A3Q0INM6_DIACI</name>
<feature type="region of interest" description="Disordered" evidence="15">
    <location>
        <begin position="1173"/>
        <end position="1228"/>
    </location>
</feature>
<evidence type="ECO:0000256" key="7">
    <source>
        <dbReference type="ARBA" id="ARBA00022837"/>
    </source>
</evidence>
<dbReference type="Proteomes" id="UP000079169">
    <property type="component" value="Unplaced"/>
</dbReference>
<keyword evidence="10 16" id="KW-0472">Membrane</keyword>
<evidence type="ECO:0000256" key="11">
    <source>
        <dbReference type="ARBA" id="ARBA00023180"/>
    </source>
</evidence>
<keyword evidence="4" id="KW-0479">Metal-binding</keyword>
<evidence type="ECO:0000256" key="5">
    <source>
        <dbReference type="ARBA" id="ARBA00022729"/>
    </source>
</evidence>
<evidence type="ECO:0000256" key="6">
    <source>
        <dbReference type="ARBA" id="ARBA00022737"/>
    </source>
</evidence>
<dbReference type="STRING" id="121845.A0A3Q0INM6"/>
<dbReference type="AlphaFoldDB" id="A0A3Q0INM6"/>
<feature type="transmembrane region" description="Helical" evidence="16">
    <location>
        <begin position="646"/>
        <end position="678"/>
    </location>
</feature>
<dbReference type="FunFam" id="2.60.40.60:FF:000289">
    <property type="entry name" value="cadherin-86C isoform X2"/>
    <property type="match status" value="1"/>
</dbReference>
<dbReference type="InterPro" id="IPR002126">
    <property type="entry name" value="Cadherin-like_dom"/>
</dbReference>
<keyword evidence="8" id="KW-0130">Cell adhesion</keyword>
<evidence type="ECO:0000256" key="8">
    <source>
        <dbReference type="ARBA" id="ARBA00022889"/>
    </source>
</evidence>
<feature type="domain" description="Cadherin" evidence="17">
    <location>
        <begin position="453"/>
        <end position="567"/>
    </location>
</feature>
<feature type="compositionally biased region" description="Polar residues" evidence="15">
    <location>
        <begin position="962"/>
        <end position="984"/>
    </location>
</feature>
<keyword evidence="9 16" id="KW-1133">Transmembrane helix</keyword>
<dbReference type="GO" id="GO:0005886">
    <property type="term" value="C:plasma membrane"/>
    <property type="evidence" value="ECO:0007669"/>
    <property type="project" value="UniProtKB-SubCell"/>
</dbReference>
<dbReference type="PRINTS" id="PR00205">
    <property type="entry name" value="CADHERIN"/>
</dbReference>
<proteinExistence type="predicted"/>
<dbReference type="Gene3D" id="2.60.40.60">
    <property type="entry name" value="Cadherins"/>
    <property type="match status" value="5"/>
</dbReference>
<keyword evidence="3 16" id="KW-0812">Transmembrane</keyword>
<dbReference type="FunFam" id="2.60.40.60:FF:000098">
    <property type="entry name" value="cadherin-23 isoform X1"/>
    <property type="match status" value="1"/>
</dbReference>
<keyword evidence="18" id="KW-1185">Reference proteome</keyword>
<dbReference type="RefSeq" id="XP_026676253.1">
    <property type="nucleotide sequence ID" value="XM_026820452.1"/>
</dbReference>
<evidence type="ECO:0000256" key="16">
    <source>
        <dbReference type="SAM" id="Phobius"/>
    </source>
</evidence>
<dbReference type="InterPro" id="IPR015919">
    <property type="entry name" value="Cadherin-like_sf"/>
</dbReference>
<evidence type="ECO:0000256" key="14">
    <source>
        <dbReference type="SAM" id="Coils"/>
    </source>
</evidence>
<feature type="domain" description="Cadherin" evidence="17">
    <location>
        <begin position="116"/>
        <end position="225"/>
    </location>
</feature>
<evidence type="ECO:0000313" key="18">
    <source>
        <dbReference type="Proteomes" id="UP000079169"/>
    </source>
</evidence>
<dbReference type="SMART" id="SM00112">
    <property type="entry name" value="CA"/>
    <property type="match status" value="5"/>
</dbReference>
<keyword evidence="14" id="KW-0175">Coiled coil</keyword>
<dbReference type="PANTHER" id="PTHR24026">
    <property type="entry name" value="FAT ATYPICAL CADHERIN-RELATED"/>
    <property type="match status" value="1"/>
</dbReference>
<evidence type="ECO:0000256" key="15">
    <source>
        <dbReference type="SAM" id="MobiDB-lite"/>
    </source>
</evidence>
<keyword evidence="6" id="KW-0677">Repeat</keyword>
<dbReference type="FunFam" id="2.60.40.60:FF:000123">
    <property type="entry name" value="Protocadherin beta 4"/>
    <property type="match status" value="1"/>
</dbReference>
<evidence type="ECO:0000256" key="13">
    <source>
        <dbReference type="PROSITE-ProRule" id="PRU00043"/>
    </source>
</evidence>
<comment type="subcellular location">
    <subcellularLocation>
        <location evidence="1">Cell membrane</location>
        <topology evidence="1">Single-pass type I membrane protein</topology>
    </subcellularLocation>
</comment>
<keyword evidence="7 13" id="KW-0106">Calcium</keyword>
<evidence type="ECO:0000256" key="10">
    <source>
        <dbReference type="ARBA" id="ARBA00023136"/>
    </source>
</evidence>